<sequence length="274" mass="31797">MKIEGRIQGAGKAPEVFEKLNVIKTFLENNPGKLFAYLVKNNAPIDCKYLFVRRSESKIKDPFIAIYKIKKVIHREEVTSDMRPPVSKHFPDYRYAEEPKALLISHIAITNIDFKKIRKLDGTELVSVNPMTKAKIVDEELINLIKRWDRESLTESNRGLIEELDEKYSHTPEFEEKVVKQIQRPSDLRIAILDARGTKCQLCEYPGFTKKDGGIYAETHHMIELNKQATKTLQSWNVLVLCPTCHMKMHYAKVHYEPFGKGWRIILDGEDRII</sequence>
<protein>
    <recommendedName>
        <fullName evidence="3">HNH endonuclease</fullName>
    </recommendedName>
</protein>
<dbReference type="InterPro" id="IPR003615">
    <property type="entry name" value="HNH_nuc"/>
</dbReference>
<accession>A0A533Q7M0</accession>
<name>A0A533Q7M0_9BACT</name>
<reference evidence="1 2" key="1">
    <citation type="submission" date="2019-04" db="EMBL/GenBank/DDBJ databases">
        <title>Genome of a novel bacterium Candidatus Jettenia ecosi reconstructed from metagenome of an anammox bioreactor.</title>
        <authorList>
            <person name="Mardanov A.V."/>
            <person name="Beletsky A.V."/>
            <person name="Ravin N.V."/>
            <person name="Botchkova E.A."/>
            <person name="Litti Y.V."/>
            <person name="Nozhevnikova A.N."/>
        </authorList>
    </citation>
    <scope>NUCLEOTIDE SEQUENCE [LARGE SCALE GENOMIC DNA]</scope>
    <source>
        <strain evidence="1">J2</strain>
    </source>
</reference>
<dbReference type="EMBL" id="SULG01000089">
    <property type="protein sequence ID" value="TLD40636.1"/>
    <property type="molecule type" value="Genomic_DNA"/>
</dbReference>
<dbReference type="AlphaFoldDB" id="A0A533Q7M0"/>
<organism evidence="1 2">
    <name type="scientific">Candidatus Jettenia ecosi</name>
    <dbReference type="NCBI Taxonomy" id="2494326"/>
    <lineage>
        <taxon>Bacteria</taxon>
        <taxon>Pseudomonadati</taxon>
        <taxon>Planctomycetota</taxon>
        <taxon>Candidatus Brocadiia</taxon>
        <taxon>Candidatus Brocadiales</taxon>
        <taxon>Candidatus Brocadiaceae</taxon>
        <taxon>Candidatus Jettenia</taxon>
    </lineage>
</organism>
<dbReference type="CDD" id="cd00085">
    <property type="entry name" value="HNHc"/>
    <property type="match status" value="1"/>
</dbReference>
<evidence type="ECO:0000313" key="2">
    <source>
        <dbReference type="Proteomes" id="UP000319783"/>
    </source>
</evidence>
<evidence type="ECO:0008006" key="3">
    <source>
        <dbReference type="Google" id="ProtNLM"/>
    </source>
</evidence>
<gene>
    <name evidence="1" type="ORF">JETT_3099</name>
</gene>
<comment type="caution">
    <text evidence="1">The sequence shown here is derived from an EMBL/GenBank/DDBJ whole genome shotgun (WGS) entry which is preliminary data.</text>
</comment>
<evidence type="ECO:0000313" key="1">
    <source>
        <dbReference type="EMBL" id="TLD40636.1"/>
    </source>
</evidence>
<proteinExistence type="predicted"/>
<dbReference type="Proteomes" id="UP000319783">
    <property type="component" value="Unassembled WGS sequence"/>
</dbReference>